<comment type="caution">
    <text evidence="3">The sequence shown here is derived from an EMBL/GenBank/DDBJ whole genome shotgun (WGS) entry which is preliminary data.</text>
</comment>
<keyword evidence="4" id="KW-1185">Reference proteome</keyword>
<name>A0ABR2F724_9ROSI</name>
<evidence type="ECO:0000256" key="2">
    <source>
        <dbReference type="ARBA" id="ARBA00023315"/>
    </source>
</evidence>
<reference evidence="3 4" key="1">
    <citation type="journal article" date="2024" name="G3 (Bethesda)">
        <title>Genome assembly of Hibiscus sabdariffa L. provides insights into metabolisms of medicinal natural products.</title>
        <authorList>
            <person name="Kim T."/>
        </authorList>
    </citation>
    <scope>NUCLEOTIDE SEQUENCE [LARGE SCALE GENOMIC DNA]</scope>
    <source>
        <strain evidence="3">TK-2024</strain>
        <tissue evidence="3">Old leaves</tissue>
    </source>
</reference>
<evidence type="ECO:0000313" key="4">
    <source>
        <dbReference type="Proteomes" id="UP001472677"/>
    </source>
</evidence>
<gene>
    <name evidence="3" type="ORF">V6N12_028852</name>
</gene>
<keyword evidence="2" id="KW-0012">Acyltransferase</keyword>
<dbReference type="PANTHER" id="PTHR31625">
    <property type="match status" value="1"/>
</dbReference>
<proteinExistence type="predicted"/>
<protein>
    <submittedName>
        <fullName evidence="3">Uncharacterized protein</fullName>
    </submittedName>
</protein>
<dbReference type="Proteomes" id="UP001472677">
    <property type="component" value="Unassembled WGS sequence"/>
</dbReference>
<evidence type="ECO:0000256" key="1">
    <source>
        <dbReference type="ARBA" id="ARBA00022679"/>
    </source>
</evidence>
<sequence length="241" mass="26845">MAQPCYTTKVLENGSVSPPPGNMAPTAIPLTFLDTLWLSCCPMQRLFFYEFPHPTSHFMQKILPNLKSSLSLTLQHFFPFSGNLRLLQRPYIFFTDGNSIPFIVTESDADFNHLISNHRRHGRELQALLPKLPPPSNVVSDGTSVCKQLPLMAIQITIFSNAGFSIGITFLHAAADGKAFAHFTKSWASICRSKGDLSFIRNSPPISGLGDPRKLSWVILVRMVRFQWQKAVMGKVGLNLG</sequence>
<organism evidence="3 4">
    <name type="scientific">Hibiscus sabdariffa</name>
    <name type="common">roselle</name>
    <dbReference type="NCBI Taxonomy" id="183260"/>
    <lineage>
        <taxon>Eukaryota</taxon>
        <taxon>Viridiplantae</taxon>
        <taxon>Streptophyta</taxon>
        <taxon>Embryophyta</taxon>
        <taxon>Tracheophyta</taxon>
        <taxon>Spermatophyta</taxon>
        <taxon>Magnoliopsida</taxon>
        <taxon>eudicotyledons</taxon>
        <taxon>Gunneridae</taxon>
        <taxon>Pentapetalae</taxon>
        <taxon>rosids</taxon>
        <taxon>malvids</taxon>
        <taxon>Malvales</taxon>
        <taxon>Malvaceae</taxon>
        <taxon>Malvoideae</taxon>
        <taxon>Hibiscus</taxon>
    </lineage>
</organism>
<dbReference type="Pfam" id="PF02458">
    <property type="entry name" value="Transferase"/>
    <property type="match status" value="1"/>
</dbReference>
<evidence type="ECO:0000313" key="3">
    <source>
        <dbReference type="EMBL" id="KAK8572810.1"/>
    </source>
</evidence>
<keyword evidence="1" id="KW-0808">Transferase</keyword>
<accession>A0ABR2F724</accession>
<dbReference type="Gene3D" id="3.30.559.10">
    <property type="entry name" value="Chloramphenicol acetyltransferase-like domain"/>
    <property type="match status" value="1"/>
</dbReference>
<dbReference type="InterPro" id="IPR051504">
    <property type="entry name" value="Plant_metabolite_acyltrans"/>
</dbReference>
<dbReference type="InterPro" id="IPR023213">
    <property type="entry name" value="CAT-like_dom_sf"/>
</dbReference>
<dbReference type="EMBL" id="JBBPBM010000008">
    <property type="protein sequence ID" value="KAK8572810.1"/>
    <property type="molecule type" value="Genomic_DNA"/>
</dbReference>